<protein>
    <submittedName>
        <fullName evidence="2">Uncharacterized protein</fullName>
    </submittedName>
</protein>
<reference evidence="2 3" key="1">
    <citation type="journal article" date="2022" name="bioRxiv">
        <title>Genomics of Preaxostyla Flagellates Illuminates Evolutionary Transitions and the Path Towards Mitochondrial Loss.</title>
        <authorList>
            <person name="Novak L.V.F."/>
            <person name="Treitli S.C."/>
            <person name="Pyrih J."/>
            <person name="Halakuc P."/>
            <person name="Pipaliya S.V."/>
            <person name="Vacek V."/>
            <person name="Brzon O."/>
            <person name="Soukal P."/>
            <person name="Eme L."/>
            <person name="Dacks J.B."/>
            <person name="Karnkowska A."/>
            <person name="Elias M."/>
            <person name="Hampl V."/>
        </authorList>
    </citation>
    <scope>NUCLEOTIDE SEQUENCE [LARGE SCALE GENOMIC DNA]</scope>
    <source>
        <strain evidence="2">NAU3</strain>
        <tissue evidence="2">Gut</tissue>
    </source>
</reference>
<evidence type="ECO:0000313" key="2">
    <source>
        <dbReference type="EMBL" id="KAK2943351.1"/>
    </source>
</evidence>
<dbReference type="Proteomes" id="UP001281761">
    <property type="component" value="Unassembled WGS sequence"/>
</dbReference>
<evidence type="ECO:0000313" key="3">
    <source>
        <dbReference type="Proteomes" id="UP001281761"/>
    </source>
</evidence>
<accession>A0ABQ9WV38</accession>
<feature type="region of interest" description="Disordered" evidence="1">
    <location>
        <begin position="69"/>
        <end position="89"/>
    </location>
</feature>
<organism evidence="2 3">
    <name type="scientific">Blattamonas nauphoetae</name>
    <dbReference type="NCBI Taxonomy" id="2049346"/>
    <lineage>
        <taxon>Eukaryota</taxon>
        <taxon>Metamonada</taxon>
        <taxon>Preaxostyla</taxon>
        <taxon>Oxymonadida</taxon>
        <taxon>Blattamonas</taxon>
    </lineage>
</organism>
<gene>
    <name evidence="2" type="ORF">BLNAU_21714</name>
</gene>
<comment type="caution">
    <text evidence="2">The sequence shown here is derived from an EMBL/GenBank/DDBJ whole genome shotgun (WGS) entry which is preliminary data.</text>
</comment>
<sequence length="140" mass="15917">MPYNLYVNIPASKMQYYLNSRQINGNVEATGLHTDDPSKWDSLKCPTQLRTIEQRFLNISPVKRCEIGFPLQDQSPSTDDQSSVAISAPVRRVRKDHPLLCDDYPFDELVSDPVTPRQPSSRVRRPPPDLGNCVHGKRIN</sequence>
<feature type="region of interest" description="Disordered" evidence="1">
    <location>
        <begin position="103"/>
        <end position="140"/>
    </location>
</feature>
<dbReference type="EMBL" id="JARBJD010000350">
    <property type="protein sequence ID" value="KAK2943351.1"/>
    <property type="molecule type" value="Genomic_DNA"/>
</dbReference>
<feature type="compositionally biased region" description="Low complexity" evidence="1">
    <location>
        <begin position="72"/>
        <end position="83"/>
    </location>
</feature>
<name>A0ABQ9WV38_9EUKA</name>
<evidence type="ECO:0000256" key="1">
    <source>
        <dbReference type="SAM" id="MobiDB-lite"/>
    </source>
</evidence>
<keyword evidence="3" id="KW-1185">Reference proteome</keyword>
<proteinExistence type="predicted"/>